<dbReference type="Proteomes" id="UP000718821">
    <property type="component" value="Unassembled WGS sequence"/>
</dbReference>
<proteinExistence type="predicted"/>
<sequence>MNTRQHKLPHYKGGTKTRPVHIVASFPRIHMVPKSVATLLATLMYRVGHIDGDASYANELTGFVSEDGRYAKGILHPLHWK</sequence>
<dbReference type="RefSeq" id="WP_204469079.1">
    <property type="nucleotide sequence ID" value="NZ_JACLYU010000011.1"/>
</dbReference>
<accession>A0A939B8I7</accession>
<reference evidence="1" key="2">
    <citation type="journal article" date="2021" name="Sci. Rep.">
        <title>The distribution of antibiotic resistance genes in chicken gut microbiota commensals.</title>
        <authorList>
            <person name="Juricova H."/>
            <person name="Matiasovicova J."/>
            <person name="Kubasova T."/>
            <person name="Cejkova D."/>
            <person name="Rychlik I."/>
        </authorList>
    </citation>
    <scope>NUCLEOTIDE SEQUENCE</scope>
    <source>
        <strain evidence="1">An836</strain>
    </source>
</reference>
<evidence type="ECO:0000313" key="1">
    <source>
        <dbReference type="EMBL" id="MBM6699932.1"/>
    </source>
</evidence>
<dbReference type="EMBL" id="JACLYU010000011">
    <property type="protein sequence ID" value="MBM6699932.1"/>
    <property type="molecule type" value="Genomic_DNA"/>
</dbReference>
<keyword evidence="2" id="KW-1185">Reference proteome</keyword>
<organism evidence="1 2">
    <name type="scientific">Bifidobacterium pullorum subsp. saeculare</name>
    <dbReference type="NCBI Taxonomy" id="78257"/>
    <lineage>
        <taxon>Bacteria</taxon>
        <taxon>Bacillati</taxon>
        <taxon>Actinomycetota</taxon>
        <taxon>Actinomycetes</taxon>
        <taxon>Bifidobacteriales</taxon>
        <taxon>Bifidobacteriaceae</taxon>
        <taxon>Bifidobacterium</taxon>
    </lineage>
</organism>
<gene>
    <name evidence="1" type="ORF">H7U32_06355</name>
</gene>
<name>A0A939B8I7_9BIFI</name>
<reference evidence="1" key="1">
    <citation type="submission" date="2020-08" db="EMBL/GenBank/DDBJ databases">
        <authorList>
            <person name="Cejkova D."/>
            <person name="Kubasova T."/>
            <person name="Jahodarova E."/>
            <person name="Rychlik I."/>
        </authorList>
    </citation>
    <scope>NUCLEOTIDE SEQUENCE</scope>
    <source>
        <strain evidence="1">An836</strain>
    </source>
</reference>
<protein>
    <submittedName>
        <fullName evidence="1">Uncharacterized protein</fullName>
    </submittedName>
</protein>
<dbReference type="AlphaFoldDB" id="A0A939B8I7"/>
<evidence type="ECO:0000313" key="2">
    <source>
        <dbReference type="Proteomes" id="UP000718821"/>
    </source>
</evidence>
<comment type="caution">
    <text evidence="1">The sequence shown here is derived from an EMBL/GenBank/DDBJ whole genome shotgun (WGS) entry which is preliminary data.</text>
</comment>